<keyword evidence="3" id="KW-1185">Reference proteome</keyword>
<dbReference type="PROSITE" id="PS50206">
    <property type="entry name" value="RHODANESE_3"/>
    <property type="match status" value="1"/>
</dbReference>
<gene>
    <name evidence="2" type="ORF">Aconfl_36620</name>
</gene>
<dbReference type="SUPFAM" id="SSF52821">
    <property type="entry name" value="Rhodanese/Cell cycle control phosphatase"/>
    <property type="match status" value="1"/>
</dbReference>
<dbReference type="EMBL" id="BTPD01000014">
    <property type="protein sequence ID" value="GMQ31019.1"/>
    <property type="molecule type" value="Genomic_DNA"/>
</dbReference>
<dbReference type="InterPro" id="IPR001763">
    <property type="entry name" value="Rhodanese-like_dom"/>
</dbReference>
<evidence type="ECO:0000259" key="1">
    <source>
        <dbReference type="PROSITE" id="PS50206"/>
    </source>
</evidence>
<dbReference type="NCBIfam" id="NF045521">
    <property type="entry name" value="rhoda_near_glyco"/>
    <property type="match status" value="1"/>
</dbReference>
<dbReference type="InterPro" id="IPR036873">
    <property type="entry name" value="Rhodanese-like_dom_sf"/>
</dbReference>
<accession>A0ABQ6PSQ1</accession>
<comment type="caution">
    <text evidence="2">The sequence shown here is derived from an EMBL/GenBank/DDBJ whole genome shotgun (WGS) entry which is preliminary data.</text>
</comment>
<sequence>MMHWTRLIFLSRAILLLVLFSLPERAIGQSLAYRTLLSGIYEKDFPLIYPDEVEDLDKFQILDTREWVEYQVSHLPGAIWVGYDTFSLENLKRIDKNKPVIVYCSVGARSQEVGKKLRSAGFLEVYNLYGGIFHWVNEENPIVSQREATDRVHTYSKTWSIWLNKGQKVY</sequence>
<dbReference type="InterPro" id="IPR050229">
    <property type="entry name" value="GlpE_sulfurtransferase"/>
</dbReference>
<dbReference type="PANTHER" id="PTHR43031">
    <property type="entry name" value="FAD-DEPENDENT OXIDOREDUCTASE"/>
    <property type="match status" value="1"/>
</dbReference>
<dbReference type="PANTHER" id="PTHR43031:SF1">
    <property type="entry name" value="PYRIDINE NUCLEOTIDE-DISULPHIDE OXIDOREDUCTASE"/>
    <property type="match status" value="1"/>
</dbReference>
<name>A0ABQ6PSQ1_9BACT</name>
<dbReference type="SMART" id="SM00450">
    <property type="entry name" value="RHOD"/>
    <property type="match status" value="1"/>
</dbReference>
<dbReference type="InterPro" id="IPR001307">
    <property type="entry name" value="Thiosulphate_STrfase_CS"/>
</dbReference>
<evidence type="ECO:0000313" key="2">
    <source>
        <dbReference type="EMBL" id="GMQ31019.1"/>
    </source>
</evidence>
<dbReference type="PROSITE" id="PS00380">
    <property type="entry name" value="RHODANESE_1"/>
    <property type="match status" value="1"/>
</dbReference>
<organism evidence="2 3">
    <name type="scientific">Algoriphagus confluentis</name>
    <dbReference type="NCBI Taxonomy" id="1697556"/>
    <lineage>
        <taxon>Bacteria</taxon>
        <taxon>Pseudomonadati</taxon>
        <taxon>Bacteroidota</taxon>
        <taxon>Cytophagia</taxon>
        <taxon>Cytophagales</taxon>
        <taxon>Cyclobacteriaceae</taxon>
        <taxon>Algoriphagus</taxon>
    </lineage>
</organism>
<dbReference type="Proteomes" id="UP001338309">
    <property type="component" value="Unassembled WGS sequence"/>
</dbReference>
<dbReference type="Gene3D" id="3.40.250.10">
    <property type="entry name" value="Rhodanese-like domain"/>
    <property type="match status" value="1"/>
</dbReference>
<protein>
    <recommendedName>
        <fullName evidence="1">Rhodanese domain-containing protein</fullName>
    </recommendedName>
</protein>
<feature type="domain" description="Rhodanese" evidence="1">
    <location>
        <begin position="55"/>
        <end position="144"/>
    </location>
</feature>
<dbReference type="CDD" id="cd00158">
    <property type="entry name" value="RHOD"/>
    <property type="match status" value="1"/>
</dbReference>
<reference evidence="2 3" key="1">
    <citation type="submission" date="2023-08" db="EMBL/GenBank/DDBJ databases">
        <title>Draft genome sequence of Algoriphagus confluentis.</title>
        <authorList>
            <person name="Takatani N."/>
            <person name="Hosokawa M."/>
            <person name="Sawabe T."/>
        </authorList>
    </citation>
    <scope>NUCLEOTIDE SEQUENCE [LARGE SCALE GENOMIC DNA]</scope>
    <source>
        <strain evidence="2 3">NBRC 111222</strain>
    </source>
</reference>
<dbReference type="Pfam" id="PF00581">
    <property type="entry name" value="Rhodanese"/>
    <property type="match status" value="1"/>
</dbReference>
<proteinExistence type="predicted"/>
<evidence type="ECO:0000313" key="3">
    <source>
        <dbReference type="Proteomes" id="UP001338309"/>
    </source>
</evidence>